<dbReference type="RefSeq" id="XP_022965700.1">
    <property type="nucleotide sequence ID" value="XM_023109932.1"/>
</dbReference>
<dbReference type="SUPFAM" id="SSF53092">
    <property type="entry name" value="Creatinase/prolidase N-terminal domain"/>
    <property type="match status" value="1"/>
</dbReference>
<dbReference type="SMART" id="SM01011">
    <property type="entry name" value="AMP_N"/>
    <property type="match status" value="1"/>
</dbReference>
<dbReference type="InterPro" id="IPR036005">
    <property type="entry name" value="Creatinase/aminopeptidase-like"/>
</dbReference>
<feature type="domain" description="Aminopeptidase P N-terminal" evidence="6">
    <location>
        <begin position="52"/>
        <end position="183"/>
    </location>
</feature>
<dbReference type="Proteomes" id="UP000504608">
    <property type="component" value="Unplaced"/>
</dbReference>
<evidence type="ECO:0000256" key="2">
    <source>
        <dbReference type="ARBA" id="ARBA00008766"/>
    </source>
</evidence>
<dbReference type="InterPro" id="IPR007865">
    <property type="entry name" value="Aminopep_P_N"/>
</dbReference>
<dbReference type="GO" id="GO:0030145">
    <property type="term" value="F:manganese ion binding"/>
    <property type="evidence" value="ECO:0007669"/>
    <property type="project" value="InterPro"/>
</dbReference>
<dbReference type="PANTHER" id="PTHR43226">
    <property type="entry name" value="XAA-PRO AMINOPEPTIDASE 3"/>
    <property type="match status" value="1"/>
</dbReference>
<dbReference type="Pfam" id="PF00557">
    <property type="entry name" value="Peptidase_M24"/>
    <property type="match status" value="1"/>
</dbReference>
<dbReference type="Gene3D" id="3.90.230.10">
    <property type="entry name" value="Creatinase/methionine aminopeptidase superfamily"/>
    <property type="match status" value="1"/>
</dbReference>
<sequence>MQNLVQKLLPRTTFKQAVAFRAYCTNKILDIGQPTASSHPQLLNEGEITPGITAEEYITRRKRLLELLPQNGLAIIAAAPVKMMTDVVPYTFRQDADYLYITGCLQPGGLAVMSHEFGLCMFMPETKPYDVLWQGKIAGVDAALEFFKADQAYPMTKLREILPDIIRRSSKLFHNSNTATSTYLDLEAFRKAAENNCVKDISLFTHELRLIKSTAEQKLMRDSASIACQALLQTMIHSKTYPHESMLSAKVEYECRMRGAQRMAFNPVVGGGCNGSVIHYSRNDQKVRDGDFVLMDVGCELHGYVSDLTRTWPPCGKFSATQEELYELILQTNKECIKLCKPGATILEIHNYSVETLRKGFKELGILQNWKSDFYHHLNPTSIGHYLGMDVHDCARVGYDRPLKPGNNN</sequence>
<proteinExistence type="inferred from homology"/>
<evidence type="ECO:0000313" key="7">
    <source>
        <dbReference type="Proteomes" id="UP000504608"/>
    </source>
</evidence>
<dbReference type="InterPro" id="IPR000994">
    <property type="entry name" value="Pept_M24"/>
</dbReference>
<evidence type="ECO:0000259" key="6">
    <source>
        <dbReference type="SMART" id="SM01011"/>
    </source>
</evidence>
<accession>A0A6J1HPG4</accession>
<dbReference type="AlphaFoldDB" id="A0A6J1HPG4"/>
<dbReference type="GO" id="GO:0006508">
    <property type="term" value="P:proteolysis"/>
    <property type="evidence" value="ECO:0007669"/>
    <property type="project" value="TreeGrafter"/>
</dbReference>
<dbReference type="InterPro" id="IPR052433">
    <property type="entry name" value="X-Pro_dipept-like"/>
</dbReference>
<dbReference type="PANTHER" id="PTHR43226:SF4">
    <property type="entry name" value="XAA-PRO AMINOPEPTIDASE 3"/>
    <property type="match status" value="1"/>
</dbReference>
<evidence type="ECO:0000256" key="5">
    <source>
        <dbReference type="ARBA" id="ARBA00023211"/>
    </source>
</evidence>
<protein>
    <submittedName>
        <fullName evidence="8">Intermediate cleaving peptidase 55, mitochondrial isoform X2</fullName>
    </submittedName>
</protein>
<evidence type="ECO:0000256" key="3">
    <source>
        <dbReference type="ARBA" id="ARBA00022723"/>
    </source>
</evidence>
<keyword evidence="4" id="KW-0378">Hydrolase</keyword>
<comment type="similarity">
    <text evidence="2">Belongs to the peptidase M24B family.</text>
</comment>
<dbReference type="GO" id="GO:0070006">
    <property type="term" value="F:metalloaminopeptidase activity"/>
    <property type="evidence" value="ECO:0007669"/>
    <property type="project" value="InterPro"/>
</dbReference>
<keyword evidence="5" id="KW-0464">Manganese</keyword>
<comment type="cofactor">
    <cofactor evidence="1">
        <name>Mn(2+)</name>
        <dbReference type="ChEBI" id="CHEBI:29035"/>
    </cofactor>
</comment>
<dbReference type="InterPro" id="IPR029149">
    <property type="entry name" value="Creatin/AminoP/Spt16_N"/>
</dbReference>
<name>A0A6J1HPG4_CUCMA</name>
<dbReference type="Gene3D" id="3.40.350.10">
    <property type="entry name" value="Creatinase/prolidase N-terminal domain"/>
    <property type="match status" value="1"/>
</dbReference>
<dbReference type="Pfam" id="PF05195">
    <property type="entry name" value="AMP_N"/>
    <property type="match status" value="1"/>
</dbReference>
<evidence type="ECO:0000256" key="4">
    <source>
        <dbReference type="ARBA" id="ARBA00022801"/>
    </source>
</evidence>
<dbReference type="GO" id="GO:0005739">
    <property type="term" value="C:mitochondrion"/>
    <property type="evidence" value="ECO:0007669"/>
    <property type="project" value="TreeGrafter"/>
</dbReference>
<organism evidence="7 8">
    <name type="scientific">Cucurbita maxima</name>
    <name type="common">Pumpkin</name>
    <name type="synonym">Winter squash</name>
    <dbReference type="NCBI Taxonomy" id="3661"/>
    <lineage>
        <taxon>Eukaryota</taxon>
        <taxon>Viridiplantae</taxon>
        <taxon>Streptophyta</taxon>
        <taxon>Embryophyta</taxon>
        <taxon>Tracheophyta</taxon>
        <taxon>Spermatophyta</taxon>
        <taxon>Magnoliopsida</taxon>
        <taxon>eudicotyledons</taxon>
        <taxon>Gunneridae</taxon>
        <taxon>Pentapetalae</taxon>
        <taxon>rosids</taxon>
        <taxon>fabids</taxon>
        <taxon>Cucurbitales</taxon>
        <taxon>Cucurbitaceae</taxon>
        <taxon>Cucurbiteae</taxon>
        <taxon>Cucurbita</taxon>
    </lineage>
</organism>
<gene>
    <name evidence="8" type="primary">LOC111465520</name>
</gene>
<keyword evidence="3" id="KW-0479">Metal-binding</keyword>
<evidence type="ECO:0000313" key="8">
    <source>
        <dbReference type="RefSeq" id="XP_022965700.1"/>
    </source>
</evidence>
<dbReference type="SUPFAM" id="SSF55920">
    <property type="entry name" value="Creatinase/aminopeptidase"/>
    <property type="match status" value="1"/>
</dbReference>
<evidence type="ECO:0000256" key="1">
    <source>
        <dbReference type="ARBA" id="ARBA00001936"/>
    </source>
</evidence>
<keyword evidence="7" id="KW-1185">Reference proteome</keyword>
<reference evidence="8" key="1">
    <citation type="submission" date="2025-08" db="UniProtKB">
        <authorList>
            <consortium name="RefSeq"/>
        </authorList>
    </citation>
    <scope>IDENTIFICATION</scope>
    <source>
        <tissue evidence="8">Young leaves</tissue>
    </source>
</reference>
<dbReference type="GeneID" id="111465520"/>